<sequence>ANCTITQMLRQCVSPTQKDWVLRLPGIEFALNLACSESTRFALFFLNTGCMPRLMI</sequence>
<dbReference type="InterPro" id="IPR036397">
    <property type="entry name" value="RNaseH_sf"/>
</dbReference>
<name>S8DQT1_FOMSC</name>
<dbReference type="Proteomes" id="UP000015241">
    <property type="component" value="Unassembled WGS sequence"/>
</dbReference>
<protein>
    <submittedName>
        <fullName evidence="1">Uncharacterized protein</fullName>
    </submittedName>
</protein>
<dbReference type="STRING" id="743788.S8DQT1"/>
<evidence type="ECO:0000313" key="2">
    <source>
        <dbReference type="Proteomes" id="UP000015241"/>
    </source>
</evidence>
<accession>S8DQT1</accession>
<proteinExistence type="predicted"/>
<dbReference type="HOGENOM" id="CLU_200120_0_0_1"/>
<feature type="non-terminal residue" evidence="1">
    <location>
        <position position="56"/>
    </location>
</feature>
<keyword evidence="2" id="KW-1185">Reference proteome</keyword>
<evidence type="ECO:0000313" key="1">
    <source>
        <dbReference type="EMBL" id="EPS95032.1"/>
    </source>
</evidence>
<dbReference type="eggNOG" id="KOG0017">
    <property type="taxonomic scope" value="Eukaryota"/>
</dbReference>
<dbReference type="EMBL" id="KE504217">
    <property type="protein sequence ID" value="EPS95032.1"/>
    <property type="molecule type" value="Genomic_DNA"/>
</dbReference>
<dbReference type="OrthoDB" id="3227343at2759"/>
<dbReference type="GO" id="GO:0003676">
    <property type="term" value="F:nucleic acid binding"/>
    <property type="evidence" value="ECO:0007669"/>
    <property type="project" value="InterPro"/>
</dbReference>
<gene>
    <name evidence="1" type="ORF">FOMPIDRAFT_1086358</name>
</gene>
<feature type="non-terminal residue" evidence="1">
    <location>
        <position position="1"/>
    </location>
</feature>
<dbReference type="InParanoid" id="S8DQT1"/>
<organism evidence="1 2">
    <name type="scientific">Fomitopsis schrenkii</name>
    <name type="common">Brown rot fungus</name>
    <dbReference type="NCBI Taxonomy" id="2126942"/>
    <lineage>
        <taxon>Eukaryota</taxon>
        <taxon>Fungi</taxon>
        <taxon>Dikarya</taxon>
        <taxon>Basidiomycota</taxon>
        <taxon>Agaricomycotina</taxon>
        <taxon>Agaricomycetes</taxon>
        <taxon>Polyporales</taxon>
        <taxon>Fomitopsis</taxon>
    </lineage>
</organism>
<dbReference type="Gene3D" id="3.30.420.10">
    <property type="entry name" value="Ribonuclease H-like superfamily/Ribonuclease H"/>
    <property type="match status" value="1"/>
</dbReference>
<dbReference type="AlphaFoldDB" id="S8DQT1"/>
<reference evidence="1 2" key="1">
    <citation type="journal article" date="2012" name="Science">
        <title>The Paleozoic origin of enzymatic lignin decomposition reconstructed from 31 fungal genomes.</title>
        <authorList>
            <person name="Floudas D."/>
            <person name="Binder M."/>
            <person name="Riley R."/>
            <person name="Barry K."/>
            <person name="Blanchette R.A."/>
            <person name="Henrissat B."/>
            <person name="Martinez A.T."/>
            <person name="Otillar R."/>
            <person name="Spatafora J.W."/>
            <person name="Yadav J.S."/>
            <person name="Aerts A."/>
            <person name="Benoit I."/>
            <person name="Boyd A."/>
            <person name="Carlson A."/>
            <person name="Copeland A."/>
            <person name="Coutinho P.M."/>
            <person name="de Vries R.P."/>
            <person name="Ferreira P."/>
            <person name="Findley K."/>
            <person name="Foster B."/>
            <person name="Gaskell J."/>
            <person name="Glotzer D."/>
            <person name="Gorecki P."/>
            <person name="Heitman J."/>
            <person name="Hesse C."/>
            <person name="Hori C."/>
            <person name="Igarashi K."/>
            <person name="Jurgens J.A."/>
            <person name="Kallen N."/>
            <person name="Kersten P."/>
            <person name="Kohler A."/>
            <person name="Kuees U."/>
            <person name="Kumar T.K.A."/>
            <person name="Kuo A."/>
            <person name="LaButti K."/>
            <person name="Larrondo L.F."/>
            <person name="Lindquist E."/>
            <person name="Ling A."/>
            <person name="Lombard V."/>
            <person name="Lucas S."/>
            <person name="Lundell T."/>
            <person name="Martin R."/>
            <person name="McLaughlin D.J."/>
            <person name="Morgenstern I."/>
            <person name="Morin E."/>
            <person name="Murat C."/>
            <person name="Nagy L.G."/>
            <person name="Nolan M."/>
            <person name="Ohm R.A."/>
            <person name="Patyshakuliyeva A."/>
            <person name="Rokas A."/>
            <person name="Ruiz-Duenas F.J."/>
            <person name="Sabat G."/>
            <person name="Salamov A."/>
            <person name="Samejima M."/>
            <person name="Schmutz J."/>
            <person name="Slot J.C."/>
            <person name="St John F."/>
            <person name="Stenlid J."/>
            <person name="Sun H."/>
            <person name="Sun S."/>
            <person name="Syed K."/>
            <person name="Tsang A."/>
            <person name="Wiebenga A."/>
            <person name="Young D."/>
            <person name="Pisabarro A."/>
            <person name="Eastwood D.C."/>
            <person name="Martin F."/>
            <person name="Cullen D."/>
            <person name="Grigoriev I.V."/>
            <person name="Hibbett D.S."/>
        </authorList>
    </citation>
    <scope>NUCLEOTIDE SEQUENCE</scope>
    <source>
        <strain evidence="2">FP-58527</strain>
    </source>
</reference>